<feature type="repeat" description="TPR" evidence="1">
    <location>
        <begin position="226"/>
        <end position="259"/>
    </location>
</feature>
<dbReference type="InterPro" id="IPR040478">
    <property type="entry name" value="FKBP_N_2"/>
</dbReference>
<dbReference type="OrthoDB" id="433738at2759"/>
<evidence type="ECO:0000256" key="1">
    <source>
        <dbReference type="PROSITE-ProRule" id="PRU00339"/>
    </source>
</evidence>
<dbReference type="Proteomes" id="UP001652740">
    <property type="component" value="Unplaced"/>
</dbReference>
<dbReference type="GeneID" id="113519741"/>
<dbReference type="PANTHER" id="PTHR46512">
    <property type="entry name" value="PEPTIDYLPROLYL ISOMERASE"/>
    <property type="match status" value="1"/>
</dbReference>
<dbReference type="InParanoid" id="A0A6J1WX05"/>
<keyword evidence="1" id="KW-0802">TPR repeat</keyword>
<dbReference type="PROSITE" id="PS50005">
    <property type="entry name" value="TPR"/>
    <property type="match status" value="2"/>
</dbReference>
<dbReference type="Pfam" id="PF18023">
    <property type="entry name" value="FKBP_N_2"/>
    <property type="match status" value="1"/>
</dbReference>
<keyword evidence="3" id="KW-1185">Reference proteome</keyword>
<sequence>MNKETIVSTRPDRELKKKIITPGDYTLVPYEDSRCRINLSDVKCTNVNGNCEIEANSRIFSGSFDGNVLIGDSDCFIDQDFELILQQMCCGEVCEAQMVYRDNAGVLVKEISCKIELREVTEEQLISDWSWQRLYEAATHHKECGVQLVREKRITDAFRRFNKSLKMLVAIEPIDPETIDADRVKEMVDLRVKLYNNLAHCQLQYNQYDAALELCNRALKHDPDNLKALYRRCVAYHGLNMYEEAWADIQHALKIDPNDKAAQQKANMIRPKIEKINKEYTNLVKKMFS</sequence>
<proteinExistence type="predicted"/>
<organism evidence="3 4">
    <name type="scientific">Galleria mellonella</name>
    <name type="common">Greater wax moth</name>
    <dbReference type="NCBI Taxonomy" id="7137"/>
    <lineage>
        <taxon>Eukaryota</taxon>
        <taxon>Metazoa</taxon>
        <taxon>Ecdysozoa</taxon>
        <taxon>Arthropoda</taxon>
        <taxon>Hexapoda</taxon>
        <taxon>Insecta</taxon>
        <taxon>Pterygota</taxon>
        <taxon>Neoptera</taxon>
        <taxon>Endopterygota</taxon>
        <taxon>Lepidoptera</taxon>
        <taxon>Glossata</taxon>
        <taxon>Ditrysia</taxon>
        <taxon>Pyraloidea</taxon>
        <taxon>Pyralidae</taxon>
        <taxon>Galleriinae</taxon>
        <taxon>Galleria</taxon>
    </lineage>
</organism>
<dbReference type="RefSeq" id="XP_026760724.1">
    <property type="nucleotide sequence ID" value="XM_026904923.3"/>
</dbReference>
<evidence type="ECO:0000313" key="4">
    <source>
        <dbReference type="RefSeq" id="XP_026760724.1"/>
    </source>
</evidence>
<dbReference type="Gene3D" id="1.25.40.10">
    <property type="entry name" value="Tetratricopeptide repeat domain"/>
    <property type="match status" value="1"/>
</dbReference>
<feature type="domain" description="BDBT FKBP like N-terminal" evidence="2">
    <location>
        <begin position="12"/>
        <end position="120"/>
    </location>
</feature>
<dbReference type="Pfam" id="PF13181">
    <property type="entry name" value="TPR_8"/>
    <property type="match status" value="1"/>
</dbReference>
<gene>
    <name evidence="4" type="primary">LOC113519741</name>
</gene>
<protein>
    <submittedName>
        <fullName evidence="4">FK506-binding protein-like</fullName>
    </submittedName>
</protein>
<dbReference type="SUPFAM" id="SSF48452">
    <property type="entry name" value="TPR-like"/>
    <property type="match status" value="1"/>
</dbReference>
<accession>A0A6J1WX05</accession>
<dbReference type="Pfam" id="PF00515">
    <property type="entry name" value="TPR_1"/>
    <property type="match status" value="1"/>
</dbReference>
<name>A0A6J1WX05_GALME</name>
<dbReference type="PANTHER" id="PTHR46512:SF10">
    <property type="entry name" value="FK506-BINDING PROTEIN-LIKE"/>
    <property type="match status" value="1"/>
</dbReference>
<dbReference type="InterPro" id="IPR011990">
    <property type="entry name" value="TPR-like_helical_dom_sf"/>
</dbReference>
<feature type="repeat" description="TPR" evidence="1">
    <location>
        <begin position="192"/>
        <end position="225"/>
    </location>
</feature>
<evidence type="ECO:0000259" key="2">
    <source>
        <dbReference type="Pfam" id="PF18023"/>
    </source>
</evidence>
<dbReference type="InterPro" id="IPR050754">
    <property type="entry name" value="FKBP4/5/8-like"/>
</dbReference>
<dbReference type="InterPro" id="IPR019734">
    <property type="entry name" value="TPR_rpt"/>
</dbReference>
<evidence type="ECO:0000313" key="3">
    <source>
        <dbReference type="Proteomes" id="UP001652740"/>
    </source>
</evidence>
<dbReference type="SMART" id="SM00028">
    <property type="entry name" value="TPR"/>
    <property type="match status" value="2"/>
</dbReference>
<dbReference type="AlphaFoldDB" id="A0A6J1WX05"/>
<dbReference type="KEGG" id="gmw:113519741"/>
<reference evidence="4" key="1">
    <citation type="submission" date="2025-08" db="UniProtKB">
        <authorList>
            <consortium name="RefSeq"/>
        </authorList>
    </citation>
    <scope>IDENTIFICATION</scope>
    <source>
        <tissue evidence="4">Whole larvae</tissue>
    </source>
</reference>